<dbReference type="AlphaFoldDB" id="A0A9P5ZTX0"/>
<organism evidence="1 2">
    <name type="scientific">Pleurotus eryngii</name>
    <name type="common">Boletus of the steppes</name>
    <dbReference type="NCBI Taxonomy" id="5323"/>
    <lineage>
        <taxon>Eukaryota</taxon>
        <taxon>Fungi</taxon>
        <taxon>Dikarya</taxon>
        <taxon>Basidiomycota</taxon>
        <taxon>Agaricomycotina</taxon>
        <taxon>Agaricomycetes</taxon>
        <taxon>Agaricomycetidae</taxon>
        <taxon>Agaricales</taxon>
        <taxon>Pleurotineae</taxon>
        <taxon>Pleurotaceae</taxon>
        <taxon>Pleurotus</taxon>
    </lineage>
</organism>
<feature type="non-terminal residue" evidence="1">
    <location>
        <position position="113"/>
    </location>
</feature>
<protein>
    <submittedName>
        <fullName evidence="1">Uncharacterized protein</fullName>
    </submittedName>
</protein>
<name>A0A9P5ZTX0_PLEER</name>
<evidence type="ECO:0000313" key="1">
    <source>
        <dbReference type="EMBL" id="KAF9493427.1"/>
    </source>
</evidence>
<dbReference type="OrthoDB" id="3267098at2759"/>
<keyword evidence="2" id="KW-1185">Reference proteome</keyword>
<reference evidence="1" key="1">
    <citation type="submission" date="2020-11" db="EMBL/GenBank/DDBJ databases">
        <authorList>
            <consortium name="DOE Joint Genome Institute"/>
            <person name="Ahrendt S."/>
            <person name="Riley R."/>
            <person name="Andreopoulos W."/>
            <person name="Labutti K."/>
            <person name="Pangilinan J."/>
            <person name="Ruiz-Duenas F.J."/>
            <person name="Barrasa J.M."/>
            <person name="Sanchez-Garcia M."/>
            <person name="Camarero S."/>
            <person name="Miyauchi S."/>
            <person name="Serrano A."/>
            <person name="Linde D."/>
            <person name="Babiker R."/>
            <person name="Drula E."/>
            <person name="Ayuso-Fernandez I."/>
            <person name="Pacheco R."/>
            <person name="Padilla G."/>
            <person name="Ferreira P."/>
            <person name="Barriuso J."/>
            <person name="Kellner H."/>
            <person name="Castanera R."/>
            <person name="Alfaro M."/>
            <person name="Ramirez L."/>
            <person name="Pisabarro A.G."/>
            <person name="Kuo A."/>
            <person name="Tritt A."/>
            <person name="Lipzen A."/>
            <person name="He G."/>
            <person name="Yan M."/>
            <person name="Ng V."/>
            <person name="Cullen D."/>
            <person name="Martin F."/>
            <person name="Rosso M.-N."/>
            <person name="Henrissat B."/>
            <person name="Hibbett D."/>
            <person name="Martinez A.T."/>
            <person name="Grigoriev I.V."/>
        </authorList>
    </citation>
    <scope>NUCLEOTIDE SEQUENCE</scope>
    <source>
        <strain evidence="1">ATCC 90797</strain>
    </source>
</reference>
<evidence type="ECO:0000313" key="2">
    <source>
        <dbReference type="Proteomes" id="UP000807025"/>
    </source>
</evidence>
<gene>
    <name evidence="1" type="ORF">BDN71DRAFT_1369586</name>
</gene>
<sequence length="113" mass="13507">DTQCLDVLWVRWFGEDPSHRSGWKKRRLPQIRFIPENKERGWNDAFGFFNLSDVIQGAHIIPAFHFSQSDKNLLYHSIARHPSEKHIDWCYYYVNMFVNRDMFMCYRGGGIGH</sequence>
<feature type="non-terminal residue" evidence="1">
    <location>
        <position position="1"/>
    </location>
</feature>
<comment type="caution">
    <text evidence="1">The sequence shown here is derived from an EMBL/GenBank/DDBJ whole genome shotgun (WGS) entry which is preliminary data.</text>
</comment>
<proteinExistence type="predicted"/>
<accession>A0A9P5ZTX0</accession>
<dbReference type="EMBL" id="MU154586">
    <property type="protein sequence ID" value="KAF9493427.1"/>
    <property type="molecule type" value="Genomic_DNA"/>
</dbReference>
<dbReference type="Proteomes" id="UP000807025">
    <property type="component" value="Unassembled WGS sequence"/>
</dbReference>